<accession>A0A915INI1</accession>
<dbReference type="AlphaFoldDB" id="A0A915INI1"/>
<reference evidence="3" key="1">
    <citation type="submission" date="2022-11" db="UniProtKB">
        <authorList>
            <consortium name="WormBaseParasite"/>
        </authorList>
    </citation>
    <scope>IDENTIFICATION</scope>
</reference>
<organism evidence="2 3">
    <name type="scientific">Romanomermis culicivorax</name>
    <name type="common">Nematode worm</name>
    <dbReference type="NCBI Taxonomy" id="13658"/>
    <lineage>
        <taxon>Eukaryota</taxon>
        <taxon>Metazoa</taxon>
        <taxon>Ecdysozoa</taxon>
        <taxon>Nematoda</taxon>
        <taxon>Enoplea</taxon>
        <taxon>Dorylaimia</taxon>
        <taxon>Mermithida</taxon>
        <taxon>Mermithoidea</taxon>
        <taxon>Mermithidae</taxon>
        <taxon>Romanomermis</taxon>
    </lineage>
</organism>
<dbReference type="WBParaSite" id="nRc.2.0.1.t15429-RA">
    <property type="protein sequence ID" value="nRc.2.0.1.t15429-RA"/>
    <property type="gene ID" value="nRc.2.0.1.g15429"/>
</dbReference>
<proteinExistence type="predicted"/>
<protein>
    <submittedName>
        <fullName evidence="3">Uncharacterized protein</fullName>
    </submittedName>
</protein>
<evidence type="ECO:0000256" key="1">
    <source>
        <dbReference type="SAM" id="MobiDB-lite"/>
    </source>
</evidence>
<feature type="region of interest" description="Disordered" evidence="1">
    <location>
        <begin position="1"/>
        <end position="45"/>
    </location>
</feature>
<name>A0A915INI1_ROMCU</name>
<evidence type="ECO:0000313" key="3">
    <source>
        <dbReference type="WBParaSite" id="nRc.2.0.1.t15429-RA"/>
    </source>
</evidence>
<keyword evidence="2" id="KW-1185">Reference proteome</keyword>
<dbReference type="Proteomes" id="UP000887565">
    <property type="component" value="Unplaced"/>
</dbReference>
<evidence type="ECO:0000313" key="2">
    <source>
        <dbReference type="Proteomes" id="UP000887565"/>
    </source>
</evidence>
<sequence>TPATSATTTPATSATTTPATSATTTSATSATTTSATSATTTPASTKYAPIYDSRLEFIFGDDLNNRRRLSATILGNFSSYGNRINVNGDVVK</sequence>